<organism evidence="3 4">
    <name type="scientific">Helianthus annuus</name>
    <name type="common">Common sunflower</name>
    <dbReference type="NCBI Taxonomy" id="4232"/>
    <lineage>
        <taxon>Eukaryota</taxon>
        <taxon>Viridiplantae</taxon>
        <taxon>Streptophyta</taxon>
        <taxon>Embryophyta</taxon>
        <taxon>Tracheophyta</taxon>
        <taxon>Spermatophyta</taxon>
        <taxon>Magnoliopsida</taxon>
        <taxon>eudicotyledons</taxon>
        <taxon>Gunneridae</taxon>
        <taxon>Pentapetalae</taxon>
        <taxon>asterids</taxon>
        <taxon>campanulids</taxon>
        <taxon>Asterales</taxon>
        <taxon>Asteraceae</taxon>
        <taxon>Asteroideae</taxon>
        <taxon>Heliantheae alliance</taxon>
        <taxon>Heliantheae</taxon>
        <taxon>Helianthus</taxon>
    </lineage>
</organism>
<comment type="caution">
    <text evidence="3">The sequence shown here is derived from an EMBL/GenBank/DDBJ whole genome shotgun (WGS) entry which is preliminary data.</text>
</comment>
<dbReference type="Proteomes" id="UP000215914">
    <property type="component" value="Unassembled WGS sequence"/>
</dbReference>
<dbReference type="InterPro" id="IPR052657">
    <property type="entry name" value="PDP_family_Arabidopsis"/>
</dbReference>
<keyword evidence="3" id="KW-0808">Transferase</keyword>
<dbReference type="AlphaFoldDB" id="A0A9K3J2A7"/>
<sequence>MLNGVCMETRKISETLIEGLVSSKQNDDVDQFGGKFPEVSQCLDLGKVKCEESAFAPVKESRCVDSCSVKGSDRVGSSGRGDVSIKGISLFVELTGGMSKKPNGESFRDDKSRLMYGNQVKVDVGQQESEVNVGDFVWAIIKKQSWWPGIVCDAANAPKEAANGPTREDDILVKCFGNDNFIWCSPYEVRPFIGYFDRLPNQSKAKKFLVALEKAVTEFGHRVKAEFTCRCFSKMKTEKTGNVGDFSVTRFEPARFLDYIKDLGKDVSMTHEIDNVVKQSCLSAFYRSLGHLQIPMHQLMPANGTPLKIKTEEENGYFGDDTEKTNETREKRKSRFLSYPGECGIDDSNVDDYEGVDLNKTSGQGQSQPVKKPRKKWTRKNKEVRANVCSTEVLSQLQFSAQDCLFPCESKNFDSVKRFIYGFRKSAFKDSSSEIPVDVSNSNHQISQETLPKKVKKKKDKSVISPTIGNNSNHASQFMNFQNVGSFNTESMANQRTEWPANQVPIFGFGYPPPTQPTQPPLRKLAPKRPNKVAENVTPMYNWNADISTLPNMNNMEGLYQAPVFFTNRFGPIPPYYTGNYGQPQVVPVPNGLTSVPKKRGRKRKKVDLQAHLDPTMGLQAHPGSTMGLQAHPGSTMGLQAHPSSNMGLQAHPGSTMGLQAHPGSTMGLQSHPGTTMGLQAHPGSTMGLQAHPGSTMGLQAHPGSTMGLQAHPGSTMGLQAHPGTTMGFQAHPGTTMGLQAHPGTTMGLQANPSSTMGLQTLPGSTMGSQANPVSTMGLQAHPVSTMGLQAHPGTTMGLQANPGSTMGLQANPVSTMGLQAHPGTTMGLQANPGSNMGLQANPGSIMHLPAHPGSLMGLQAHPGSTMDLQANPGSTVIPNLNGSITGQKKQKRANKNNEVGVPCIDLSYNKVQQDNLELKGTAFLLKFSSDYPLPSIQDLNSVFSKFGALIESETQVLNETLSGQVVFLDSSSAGGAFWGLQNDKPFGPVLVNYKIQHLAGSESTVPFKTPIKSPSGPKPMDLNTNSIVSPAMIPDLNTNSTEVQIIKRSKTIEEIRLPSNHNHLGNNKVHQGNEVTGTTGTALLLTFSPNFPLPSIQDLNSVFCKYGELKERETRVFGQSFTGQVVFVKPSTAADAIHRLHKDQPFGVALISYQLHHLHNVQPAIRVKSPVNALKPPQDLGVIKKNLERMNSMLEKSGDSLSPEMRRKLESEIKGLMNKVSAVDGSSSSSSCL</sequence>
<feature type="compositionally biased region" description="Polar residues" evidence="1">
    <location>
        <begin position="434"/>
        <end position="450"/>
    </location>
</feature>
<dbReference type="CDD" id="cd05162">
    <property type="entry name" value="PWWP"/>
    <property type="match status" value="1"/>
</dbReference>
<reference evidence="3" key="1">
    <citation type="journal article" date="2017" name="Nature">
        <title>The sunflower genome provides insights into oil metabolism, flowering and Asterid evolution.</title>
        <authorList>
            <person name="Badouin H."/>
            <person name="Gouzy J."/>
            <person name="Grassa C.J."/>
            <person name="Murat F."/>
            <person name="Staton S.E."/>
            <person name="Cottret L."/>
            <person name="Lelandais-Briere C."/>
            <person name="Owens G.L."/>
            <person name="Carrere S."/>
            <person name="Mayjonade B."/>
            <person name="Legrand L."/>
            <person name="Gill N."/>
            <person name="Kane N.C."/>
            <person name="Bowers J.E."/>
            <person name="Hubner S."/>
            <person name="Bellec A."/>
            <person name="Berard A."/>
            <person name="Berges H."/>
            <person name="Blanchet N."/>
            <person name="Boniface M.C."/>
            <person name="Brunel D."/>
            <person name="Catrice O."/>
            <person name="Chaidir N."/>
            <person name="Claudel C."/>
            <person name="Donnadieu C."/>
            <person name="Faraut T."/>
            <person name="Fievet G."/>
            <person name="Helmstetter N."/>
            <person name="King M."/>
            <person name="Knapp S.J."/>
            <person name="Lai Z."/>
            <person name="Le Paslier M.C."/>
            <person name="Lippi Y."/>
            <person name="Lorenzon L."/>
            <person name="Mandel J.R."/>
            <person name="Marage G."/>
            <person name="Marchand G."/>
            <person name="Marquand E."/>
            <person name="Bret-Mestries E."/>
            <person name="Morien E."/>
            <person name="Nambeesan S."/>
            <person name="Nguyen T."/>
            <person name="Pegot-Espagnet P."/>
            <person name="Pouilly N."/>
            <person name="Raftis F."/>
            <person name="Sallet E."/>
            <person name="Schiex T."/>
            <person name="Thomas J."/>
            <person name="Vandecasteele C."/>
            <person name="Vares D."/>
            <person name="Vear F."/>
            <person name="Vautrin S."/>
            <person name="Crespi M."/>
            <person name="Mangin B."/>
            <person name="Burke J.M."/>
            <person name="Salse J."/>
            <person name="Munos S."/>
            <person name="Vincourt P."/>
            <person name="Rieseberg L.H."/>
            <person name="Langlade N.B."/>
        </authorList>
    </citation>
    <scope>NUCLEOTIDE SEQUENCE</scope>
    <source>
        <tissue evidence="3">Leaves</tissue>
    </source>
</reference>
<evidence type="ECO:0000259" key="2">
    <source>
        <dbReference type="PROSITE" id="PS50812"/>
    </source>
</evidence>
<dbReference type="SUPFAM" id="SSF63748">
    <property type="entry name" value="Tudor/PWWP/MBT"/>
    <property type="match status" value="1"/>
</dbReference>
<proteinExistence type="predicted"/>
<evidence type="ECO:0000313" key="3">
    <source>
        <dbReference type="EMBL" id="KAF5807108.1"/>
    </source>
</evidence>
<dbReference type="Gene3D" id="2.30.30.140">
    <property type="match status" value="1"/>
</dbReference>
<dbReference type="PROSITE" id="PS50812">
    <property type="entry name" value="PWWP"/>
    <property type="match status" value="1"/>
</dbReference>
<evidence type="ECO:0000313" key="4">
    <source>
        <dbReference type="Proteomes" id="UP000215914"/>
    </source>
</evidence>
<protein>
    <submittedName>
        <fullName evidence="3">Non-specific serine/threonine protein kinase</fullName>
        <ecNumber evidence="3">2.7.11.1</ecNumber>
    </submittedName>
</protein>
<feature type="domain" description="PWWP" evidence="2">
    <location>
        <begin position="133"/>
        <end position="195"/>
    </location>
</feature>
<dbReference type="PANTHER" id="PTHR10688:SF6">
    <property type="entry name" value="SERINE_THREONINE-KINASE ATM"/>
    <property type="match status" value="1"/>
</dbReference>
<keyword evidence="3" id="KW-0723">Serine/threonine-protein kinase</keyword>
<dbReference type="Pfam" id="PF00855">
    <property type="entry name" value="PWWP"/>
    <property type="match status" value="1"/>
</dbReference>
<dbReference type="PANTHER" id="PTHR10688">
    <property type="entry name" value="PWWP DOMAIN-CONTAINING PROTEIN"/>
    <property type="match status" value="1"/>
</dbReference>
<accession>A0A9K3J2A7</accession>
<evidence type="ECO:0000256" key="1">
    <source>
        <dbReference type="SAM" id="MobiDB-lite"/>
    </source>
</evidence>
<dbReference type="GO" id="GO:0004674">
    <property type="term" value="F:protein serine/threonine kinase activity"/>
    <property type="evidence" value="ECO:0007669"/>
    <property type="project" value="UniProtKB-KW"/>
</dbReference>
<dbReference type="EC" id="2.7.11.1" evidence="3"/>
<name>A0A9K3J2A7_HELAN</name>
<keyword evidence="3" id="KW-0418">Kinase</keyword>
<keyword evidence="4" id="KW-1185">Reference proteome</keyword>
<gene>
    <name evidence="3" type="ORF">HanXRQr2_Chr05g0229871</name>
</gene>
<dbReference type="EMBL" id="MNCJ02000320">
    <property type="protein sequence ID" value="KAF5807108.1"/>
    <property type="molecule type" value="Genomic_DNA"/>
</dbReference>
<feature type="region of interest" description="Disordered" evidence="1">
    <location>
        <begin position="357"/>
        <end position="379"/>
    </location>
</feature>
<dbReference type="OrthoDB" id="21615at2759"/>
<dbReference type="Gramene" id="mRNA:HanXRQr2_Chr05g0229871">
    <property type="protein sequence ID" value="CDS:HanXRQr2_Chr05g0229871.1"/>
    <property type="gene ID" value="HanXRQr2_Chr05g0229871"/>
</dbReference>
<dbReference type="InterPro" id="IPR000313">
    <property type="entry name" value="PWWP_dom"/>
</dbReference>
<feature type="region of interest" description="Disordered" evidence="1">
    <location>
        <begin position="434"/>
        <end position="459"/>
    </location>
</feature>
<reference evidence="3" key="2">
    <citation type="submission" date="2020-06" db="EMBL/GenBank/DDBJ databases">
        <title>Helianthus annuus Genome sequencing and assembly Release 2.</title>
        <authorList>
            <person name="Gouzy J."/>
            <person name="Langlade N."/>
            <person name="Munos S."/>
        </authorList>
    </citation>
    <scope>NUCLEOTIDE SEQUENCE</scope>
    <source>
        <tissue evidence="3">Leaves</tissue>
    </source>
</reference>
<feature type="compositionally biased region" description="Polar residues" evidence="1">
    <location>
        <begin position="359"/>
        <end position="369"/>
    </location>
</feature>